<evidence type="ECO:0000313" key="3">
    <source>
        <dbReference type="Proteomes" id="UP000032309"/>
    </source>
</evidence>
<dbReference type="EMBL" id="BAFN01000001">
    <property type="protein sequence ID" value="GAN33259.1"/>
    <property type="molecule type" value="Genomic_DNA"/>
</dbReference>
<sequence>MERAATTAQNVMVVADQEKSPIPPNDAGHAKDWARFTVVKRLVPGRGVKVVLHARLAIQKDG</sequence>
<dbReference type="GO" id="GO:0016301">
    <property type="term" value="F:kinase activity"/>
    <property type="evidence" value="ECO:0007669"/>
    <property type="project" value="UniProtKB-KW"/>
</dbReference>
<keyword evidence="2" id="KW-0808">Transferase</keyword>
<keyword evidence="2" id="KW-0418">Kinase</keyword>
<reference evidence="3" key="1">
    <citation type="journal article" date="2015" name="Genome Announc.">
        <title>Draft Genome Sequence of an Anaerobic Ammonium-Oxidizing Bacterium, "Candidatus Brocadia sinica".</title>
        <authorList>
            <person name="Oshiki M."/>
            <person name="Shinyako-Hata K."/>
            <person name="Satoh H."/>
            <person name="Okabe S."/>
        </authorList>
    </citation>
    <scope>NUCLEOTIDE SEQUENCE [LARGE SCALE GENOMIC DNA]</scope>
    <source>
        <strain evidence="3">JPN1</strain>
    </source>
</reference>
<comment type="caution">
    <text evidence="2">The sequence shown here is derived from an EMBL/GenBank/DDBJ whole genome shotgun (WGS) entry which is preliminary data.</text>
</comment>
<proteinExistence type="predicted"/>
<evidence type="ECO:0000313" key="2">
    <source>
        <dbReference type="EMBL" id="GAN33259.1"/>
    </source>
</evidence>
<evidence type="ECO:0000256" key="1">
    <source>
        <dbReference type="SAM" id="MobiDB-lite"/>
    </source>
</evidence>
<protein>
    <submittedName>
        <fullName evidence="2">Two-component system sensor kinase</fullName>
    </submittedName>
</protein>
<gene>
    <name evidence="2" type="ORF">BROSI_A1776</name>
</gene>
<keyword evidence="3" id="KW-1185">Reference proteome</keyword>
<dbReference type="Proteomes" id="UP000032309">
    <property type="component" value="Unassembled WGS sequence"/>
</dbReference>
<feature type="region of interest" description="Disordered" evidence="1">
    <location>
        <begin position="1"/>
        <end position="29"/>
    </location>
</feature>
<accession>A0ABQ0JWW1</accession>
<feature type="compositionally biased region" description="Polar residues" evidence="1">
    <location>
        <begin position="1"/>
        <end position="10"/>
    </location>
</feature>
<organism evidence="2 3">
    <name type="scientific">Candidatus Brocadia sinica JPN1</name>
    <dbReference type="NCBI Taxonomy" id="1197129"/>
    <lineage>
        <taxon>Bacteria</taxon>
        <taxon>Pseudomonadati</taxon>
        <taxon>Planctomycetota</taxon>
        <taxon>Candidatus Brocadiia</taxon>
        <taxon>Candidatus Brocadiales</taxon>
        <taxon>Candidatus Brocadiaceae</taxon>
        <taxon>Candidatus Brocadia</taxon>
    </lineage>
</organism>
<name>A0ABQ0JWW1_9BACT</name>